<dbReference type="Proteomes" id="UP000237000">
    <property type="component" value="Unassembled WGS sequence"/>
</dbReference>
<evidence type="ECO:0000313" key="1">
    <source>
        <dbReference type="EMBL" id="PON86182.1"/>
    </source>
</evidence>
<protein>
    <submittedName>
        <fullName evidence="1">Uncharacterized protein</fullName>
    </submittedName>
</protein>
<keyword evidence="2" id="KW-1185">Reference proteome</keyword>
<name>A0A2P5EKZ7_TREOI</name>
<gene>
    <name evidence="1" type="ORF">TorRG33x02_180560</name>
</gene>
<dbReference type="EMBL" id="JXTC01000136">
    <property type="protein sequence ID" value="PON86182.1"/>
    <property type="molecule type" value="Genomic_DNA"/>
</dbReference>
<sequence length="140" mass="16418">MVDERSRLLGDGRLECDGEWEGQTGQFWRELTVLGLKCRGSEAFERTEKHFERFVPWINLLLCSIFVLQPNLSTTGEKSLLWFIDQRKRVPAFEISPDDLALLCFVSEMKALTLISLLSHLQRRLQILLNWIRSRSFGYR</sequence>
<accession>A0A2P5EKZ7</accession>
<proteinExistence type="predicted"/>
<reference evidence="2" key="1">
    <citation type="submission" date="2016-06" db="EMBL/GenBank/DDBJ databases">
        <title>Parallel loss of symbiosis genes in relatives of nitrogen-fixing non-legume Parasponia.</title>
        <authorList>
            <person name="Van Velzen R."/>
            <person name="Holmer R."/>
            <person name="Bu F."/>
            <person name="Rutten L."/>
            <person name="Van Zeijl A."/>
            <person name="Liu W."/>
            <person name="Santuari L."/>
            <person name="Cao Q."/>
            <person name="Sharma T."/>
            <person name="Shen D."/>
            <person name="Roswanjaya Y."/>
            <person name="Wardhani T."/>
            <person name="Kalhor M.S."/>
            <person name="Jansen J."/>
            <person name="Van den Hoogen J."/>
            <person name="Gungor B."/>
            <person name="Hartog M."/>
            <person name="Hontelez J."/>
            <person name="Verver J."/>
            <person name="Yang W.-C."/>
            <person name="Schijlen E."/>
            <person name="Repin R."/>
            <person name="Schilthuizen M."/>
            <person name="Schranz E."/>
            <person name="Heidstra R."/>
            <person name="Miyata K."/>
            <person name="Fedorova E."/>
            <person name="Kohlen W."/>
            <person name="Bisseling T."/>
            <person name="Smit S."/>
            <person name="Geurts R."/>
        </authorList>
    </citation>
    <scope>NUCLEOTIDE SEQUENCE [LARGE SCALE GENOMIC DNA]</scope>
    <source>
        <strain evidence="2">cv. RG33-2</strain>
    </source>
</reference>
<evidence type="ECO:0000313" key="2">
    <source>
        <dbReference type="Proteomes" id="UP000237000"/>
    </source>
</evidence>
<dbReference type="InParanoid" id="A0A2P5EKZ7"/>
<dbReference type="AlphaFoldDB" id="A0A2P5EKZ7"/>
<organism evidence="1 2">
    <name type="scientific">Trema orientale</name>
    <name type="common">Charcoal tree</name>
    <name type="synonym">Celtis orientalis</name>
    <dbReference type="NCBI Taxonomy" id="63057"/>
    <lineage>
        <taxon>Eukaryota</taxon>
        <taxon>Viridiplantae</taxon>
        <taxon>Streptophyta</taxon>
        <taxon>Embryophyta</taxon>
        <taxon>Tracheophyta</taxon>
        <taxon>Spermatophyta</taxon>
        <taxon>Magnoliopsida</taxon>
        <taxon>eudicotyledons</taxon>
        <taxon>Gunneridae</taxon>
        <taxon>Pentapetalae</taxon>
        <taxon>rosids</taxon>
        <taxon>fabids</taxon>
        <taxon>Rosales</taxon>
        <taxon>Cannabaceae</taxon>
        <taxon>Trema</taxon>
    </lineage>
</organism>
<comment type="caution">
    <text evidence="1">The sequence shown here is derived from an EMBL/GenBank/DDBJ whole genome shotgun (WGS) entry which is preliminary data.</text>
</comment>